<proteinExistence type="predicted"/>
<accession>A0AAD4MRQ6</accession>
<dbReference type="AlphaFoldDB" id="A0AAD4MRQ6"/>
<comment type="caution">
    <text evidence="1">The sequence shown here is derived from an EMBL/GenBank/DDBJ whole genome shotgun (WGS) entry which is preliminary data.</text>
</comment>
<reference evidence="1" key="1">
    <citation type="submission" date="2022-01" db="EMBL/GenBank/DDBJ databases">
        <title>Genome Sequence Resource for Two Populations of Ditylenchus destructor, the Migratory Endoparasitic Phytonematode.</title>
        <authorList>
            <person name="Zhang H."/>
            <person name="Lin R."/>
            <person name="Xie B."/>
        </authorList>
    </citation>
    <scope>NUCLEOTIDE SEQUENCE</scope>
    <source>
        <strain evidence="1">BazhouSP</strain>
    </source>
</reference>
<sequence length="207" mass="24328">MANGHNKYYPLELVSLYDEKPVNTKDEEENYDDFWSLNREVVTFEAKKMHRFSRLSLEMPAKHSNEIQRKPRAKKKRSKKKRLISNIATLDNGTMVEMFKFLNYCQLAKNSLVSKKFRDLIRTHRHSLALLYVNSLIMINFSTSPSLIIFGQQLSPEAYNKWARRNGYSKWIPIDDQVVGKKSALDHRKVYELWANACYKSKAFVSL</sequence>
<evidence type="ECO:0008006" key="3">
    <source>
        <dbReference type="Google" id="ProtNLM"/>
    </source>
</evidence>
<dbReference type="EMBL" id="JAKKPZ010000106">
    <property type="protein sequence ID" value="KAI1702047.1"/>
    <property type="molecule type" value="Genomic_DNA"/>
</dbReference>
<evidence type="ECO:0000313" key="1">
    <source>
        <dbReference type="EMBL" id="KAI1702047.1"/>
    </source>
</evidence>
<dbReference type="Proteomes" id="UP001201812">
    <property type="component" value="Unassembled WGS sequence"/>
</dbReference>
<keyword evidence="2" id="KW-1185">Reference proteome</keyword>
<name>A0AAD4MRQ6_9BILA</name>
<evidence type="ECO:0000313" key="2">
    <source>
        <dbReference type="Proteomes" id="UP001201812"/>
    </source>
</evidence>
<gene>
    <name evidence="1" type="ORF">DdX_15731</name>
</gene>
<protein>
    <recommendedName>
        <fullName evidence="3">F-box domain-containing protein</fullName>
    </recommendedName>
</protein>
<organism evidence="1 2">
    <name type="scientific">Ditylenchus destructor</name>
    <dbReference type="NCBI Taxonomy" id="166010"/>
    <lineage>
        <taxon>Eukaryota</taxon>
        <taxon>Metazoa</taxon>
        <taxon>Ecdysozoa</taxon>
        <taxon>Nematoda</taxon>
        <taxon>Chromadorea</taxon>
        <taxon>Rhabditida</taxon>
        <taxon>Tylenchina</taxon>
        <taxon>Tylenchomorpha</taxon>
        <taxon>Sphaerularioidea</taxon>
        <taxon>Anguinidae</taxon>
        <taxon>Anguininae</taxon>
        <taxon>Ditylenchus</taxon>
    </lineage>
</organism>